<keyword evidence="2" id="KW-0217">Developmental protein</keyword>
<evidence type="ECO:0000256" key="7">
    <source>
        <dbReference type="ARBA" id="ARBA00024211"/>
    </source>
</evidence>
<evidence type="ECO:0000256" key="2">
    <source>
        <dbReference type="ARBA" id="ARBA00022473"/>
    </source>
</evidence>
<gene>
    <name evidence="11" type="ORF">PVAP13_5NG583000</name>
</gene>
<dbReference type="InterPro" id="IPR021182">
    <property type="entry name" value="SOK_magnoliopsida"/>
</dbReference>
<evidence type="ECO:0000259" key="10">
    <source>
        <dbReference type="Pfam" id="PF06136"/>
    </source>
</evidence>
<comment type="caution">
    <text evidence="11">The sequence shown here is derived from an EMBL/GenBank/DDBJ whole genome shotgun (WGS) entry which is preliminary data.</text>
</comment>
<feature type="compositionally biased region" description="Gly residues" evidence="9">
    <location>
        <begin position="1"/>
        <end position="11"/>
    </location>
</feature>
<feature type="compositionally biased region" description="Low complexity" evidence="9">
    <location>
        <begin position="146"/>
        <end position="167"/>
    </location>
</feature>
<protein>
    <recommendedName>
        <fullName evidence="10">SOSEKI DIX-like domain-containing protein</fullName>
    </recommendedName>
</protein>
<keyword evidence="12" id="KW-1185">Reference proteome</keyword>
<feature type="region of interest" description="Disordered" evidence="9">
    <location>
        <begin position="203"/>
        <end position="249"/>
    </location>
</feature>
<dbReference type="InterPro" id="IPR010369">
    <property type="entry name" value="SOK"/>
</dbReference>
<keyword evidence="6" id="KW-0131">Cell cycle</keyword>
<evidence type="ECO:0000256" key="4">
    <source>
        <dbReference type="ARBA" id="ARBA00022618"/>
    </source>
</evidence>
<evidence type="ECO:0000256" key="5">
    <source>
        <dbReference type="ARBA" id="ARBA00023136"/>
    </source>
</evidence>
<feature type="domain" description="SOSEKI DIX-like" evidence="10">
    <location>
        <begin position="49"/>
        <end position="135"/>
    </location>
</feature>
<dbReference type="InterPro" id="IPR048351">
    <property type="entry name" value="SOK_DIX"/>
</dbReference>
<dbReference type="PANTHER" id="PTHR31083:SF4">
    <property type="entry name" value="PROTEIN SOSEKI 4-RELATED"/>
    <property type="match status" value="1"/>
</dbReference>
<keyword evidence="4" id="KW-0132">Cell division</keyword>
<sequence length="412" mass="44312">MAVVLAGGGGSSSSRARAAEQARLPWREQEPRSPDMAAPPRRQRPARAAVVYYLSRNGHLEHPHFMEVALSCPDGLYLRDVIVRLDALRGKGMARMYSWASKRSYRNGFVWHDLADDDYIHPVIGREYVLKGTERLHPAAPPPPLLDAAAASSSSSGSQETPTSTSSARWEARGGPAHRKKSASSCGAADELGEYVVYKGEERAADAATQTEDDVGRGRGHPRRAKAPAAQDELSRADTSSPPTASTSPETLEALIKADGRVLAAVSGSGRARAPSVLMQLISCGSVSVQEAHASPVMPRAHRHHHRRARPPRPPASAAAAAVPSYRAKIVEDKEYFSGSIIETAKRSPDDGASQDMAVLRRSSSYNADRAIKLELAKEAGDLHDRCIPRKPKAKKEGYLVISCTAQGNNKG</sequence>
<evidence type="ECO:0000256" key="9">
    <source>
        <dbReference type="SAM" id="MobiDB-lite"/>
    </source>
</evidence>
<feature type="region of interest" description="Disordered" evidence="9">
    <location>
        <begin position="1"/>
        <end position="43"/>
    </location>
</feature>
<name>A0A8T0S7T4_PANVG</name>
<evidence type="ECO:0000313" key="11">
    <source>
        <dbReference type="EMBL" id="KAG2592823.1"/>
    </source>
</evidence>
<dbReference type="GO" id="GO:0051302">
    <property type="term" value="P:regulation of cell division"/>
    <property type="evidence" value="ECO:0007669"/>
    <property type="project" value="UniProtKB-ARBA"/>
</dbReference>
<dbReference type="GO" id="GO:2000067">
    <property type="term" value="P:regulation of root morphogenesis"/>
    <property type="evidence" value="ECO:0007669"/>
    <property type="project" value="UniProtKB-ARBA"/>
</dbReference>
<dbReference type="GO" id="GO:0051258">
    <property type="term" value="P:protein polymerization"/>
    <property type="evidence" value="ECO:0007669"/>
    <property type="project" value="UniProtKB-ARBA"/>
</dbReference>
<dbReference type="PANTHER" id="PTHR31083">
    <property type="entry name" value="UPSTREAM OF FLC PROTEIN (DUF966)"/>
    <property type="match status" value="1"/>
</dbReference>
<feature type="compositionally biased region" description="Low complexity" evidence="9">
    <location>
        <begin position="239"/>
        <end position="249"/>
    </location>
</feature>
<comment type="subunit">
    <text evidence="8">Homodimer. Forms long polymer filaments with other SOKs proteins polymers (e.g. SOK1, SOK2, SOK3 and SOK4) crucial for polar localization and biological activity. Binds to ANGUSTIFOLIA (AN).</text>
</comment>
<dbReference type="EMBL" id="CM029046">
    <property type="protein sequence ID" value="KAG2592823.1"/>
    <property type="molecule type" value="Genomic_DNA"/>
</dbReference>
<keyword evidence="3" id="KW-1003">Cell membrane</keyword>
<feature type="compositionally biased region" description="Basic and acidic residues" evidence="9">
    <location>
        <begin position="17"/>
        <end position="33"/>
    </location>
</feature>
<dbReference type="GO" id="GO:0005886">
    <property type="term" value="C:plasma membrane"/>
    <property type="evidence" value="ECO:0007669"/>
    <property type="project" value="UniProtKB-SubCell"/>
</dbReference>
<feature type="region of interest" description="Disordered" evidence="9">
    <location>
        <begin position="135"/>
        <end position="186"/>
    </location>
</feature>
<comment type="similarity">
    <text evidence="7">Belongs to the SOSEKI family.</text>
</comment>
<keyword evidence="5" id="KW-0472">Membrane</keyword>
<dbReference type="OrthoDB" id="1280899at2759"/>
<comment type="subcellular location">
    <subcellularLocation>
        <location evidence="1">Cell membrane</location>
        <topology evidence="1">Peripheral membrane protein</topology>
        <orientation evidence="1">Cytoplasmic side</orientation>
    </subcellularLocation>
</comment>
<evidence type="ECO:0000256" key="1">
    <source>
        <dbReference type="ARBA" id="ARBA00004413"/>
    </source>
</evidence>
<dbReference type="Pfam" id="PF06136">
    <property type="entry name" value="SOK"/>
    <property type="match status" value="1"/>
</dbReference>
<dbReference type="Proteomes" id="UP000823388">
    <property type="component" value="Chromosome 5N"/>
</dbReference>
<dbReference type="GO" id="GO:0051301">
    <property type="term" value="P:cell division"/>
    <property type="evidence" value="ECO:0007669"/>
    <property type="project" value="UniProtKB-KW"/>
</dbReference>
<dbReference type="GO" id="GO:0090708">
    <property type="term" value="P:specification of plant organ axis polarity"/>
    <property type="evidence" value="ECO:0007669"/>
    <property type="project" value="UniProtKB-ARBA"/>
</dbReference>
<organism evidence="11 12">
    <name type="scientific">Panicum virgatum</name>
    <name type="common">Blackwell switchgrass</name>
    <dbReference type="NCBI Taxonomy" id="38727"/>
    <lineage>
        <taxon>Eukaryota</taxon>
        <taxon>Viridiplantae</taxon>
        <taxon>Streptophyta</taxon>
        <taxon>Embryophyta</taxon>
        <taxon>Tracheophyta</taxon>
        <taxon>Spermatophyta</taxon>
        <taxon>Magnoliopsida</taxon>
        <taxon>Liliopsida</taxon>
        <taxon>Poales</taxon>
        <taxon>Poaceae</taxon>
        <taxon>PACMAD clade</taxon>
        <taxon>Panicoideae</taxon>
        <taxon>Panicodae</taxon>
        <taxon>Paniceae</taxon>
        <taxon>Panicinae</taxon>
        <taxon>Panicum</taxon>
        <taxon>Panicum sect. Hiantes</taxon>
    </lineage>
</organism>
<evidence type="ECO:0000313" key="12">
    <source>
        <dbReference type="Proteomes" id="UP000823388"/>
    </source>
</evidence>
<dbReference type="PIRSF" id="PIRSF031043">
    <property type="entry name" value="UCP031043"/>
    <property type="match status" value="1"/>
</dbReference>
<evidence type="ECO:0000256" key="3">
    <source>
        <dbReference type="ARBA" id="ARBA00022475"/>
    </source>
</evidence>
<accession>A0A8T0S7T4</accession>
<reference evidence="11" key="1">
    <citation type="submission" date="2020-05" db="EMBL/GenBank/DDBJ databases">
        <title>WGS assembly of Panicum virgatum.</title>
        <authorList>
            <person name="Lovell J.T."/>
            <person name="Jenkins J."/>
            <person name="Shu S."/>
            <person name="Juenger T.E."/>
            <person name="Schmutz J."/>
        </authorList>
    </citation>
    <scope>NUCLEOTIDE SEQUENCE</scope>
    <source>
        <strain evidence="11">AP13</strain>
    </source>
</reference>
<evidence type="ECO:0000256" key="6">
    <source>
        <dbReference type="ARBA" id="ARBA00023306"/>
    </source>
</evidence>
<dbReference type="AlphaFoldDB" id="A0A8T0S7T4"/>
<evidence type="ECO:0000256" key="8">
    <source>
        <dbReference type="ARBA" id="ARBA00046534"/>
    </source>
</evidence>
<proteinExistence type="inferred from homology"/>